<dbReference type="GO" id="GO:0071770">
    <property type="term" value="P:DIM/DIP cell wall layer assembly"/>
    <property type="evidence" value="ECO:0007669"/>
    <property type="project" value="TreeGrafter"/>
</dbReference>
<reference evidence="5" key="1">
    <citation type="journal article" date="2015" name="Chem. Sci.">
        <title>Biosynthesis of trioxacarcin revealing a different starter unit and complex tailoring steps for type II polyketide synthase.</title>
        <authorList>
            <person name="Zhang M."/>
            <person name="Hou X.-F."/>
            <person name="Qi L.-H."/>
            <person name="Yin Y."/>
            <person name="Li Q."/>
            <person name="Pan H.-X."/>
            <person name="Chen X.-Y."/>
            <person name="Tang G.-L."/>
        </authorList>
    </citation>
    <scope>NUCLEOTIDE SEQUENCE</scope>
    <source>
        <strain evidence="5">DO-45</strain>
    </source>
</reference>
<evidence type="ECO:0000313" key="5">
    <source>
        <dbReference type="EMBL" id="AKT74259.1"/>
    </source>
</evidence>
<dbReference type="Gene3D" id="3.30.70.250">
    <property type="entry name" value="Malonyl-CoA ACP transacylase, ACP-binding"/>
    <property type="match status" value="1"/>
</dbReference>
<dbReference type="Pfam" id="PF00698">
    <property type="entry name" value="Acyl_transf_1"/>
    <property type="match status" value="1"/>
</dbReference>
<accession>A0A0K1H3D7</accession>
<dbReference type="GO" id="GO:0006633">
    <property type="term" value="P:fatty acid biosynthetic process"/>
    <property type="evidence" value="ECO:0007669"/>
    <property type="project" value="TreeGrafter"/>
</dbReference>
<evidence type="ECO:0000259" key="4">
    <source>
        <dbReference type="SMART" id="SM00827"/>
    </source>
</evidence>
<dbReference type="SMART" id="SM00827">
    <property type="entry name" value="PKS_AT"/>
    <property type="match status" value="1"/>
</dbReference>
<dbReference type="EMBL" id="KP410250">
    <property type="protein sequence ID" value="AKT74259.1"/>
    <property type="molecule type" value="Genomic_DNA"/>
</dbReference>
<dbReference type="Gene3D" id="3.40.366.10">
    <property type="entry name" value="Malonyl-Coenzyme A Acyl Carrier Protein, domain 2"/>
    <property type="match status" value="1"/>
</dbReference>
<dbReference type="GO" id="GO:0005886">
    <property type="term" value="C:plasma membrane"/>
    <property type="evidence" value="ECO:0007669"/>
    <property type="project" value="TreeGrafter"/>
</dbReference>
<dbReference type="InterPro" id="IPR001227">
    <property type="entry name" value="Ac_transferase_dom_sf"/>
</dbReference>
<keyword evidence="2" id="KW-0597">Phosphoprotein</keyword>
<name>A0A0K1H3D7_9ACTN</name>
<dbReference type="InterPro" id="IPR016035">
    <property type="entry name" value="Acyl_Trfase/lysoPLipase"/>
</dbReference>
<dbReference type="GO" id="GO:0004312">
    <property type="term" value="F:fatty acid synthase activity"/>
    <property type="evidence" value="ECO:0007669"/>
    <property type="project" value="TreeGrafter"/>
</dbReference>
<dbReference type="Gene3D" id="3.30.70.3290">
    <property type="match status" value="1"/>
</dbReference>
<protein>
    <submittedName>
        <fullName evidence="5">TxnA4</fullName>
    </submittedName>
</protein>
<keyword evidence="1" id="KW-0596">Phosphopantetheine</keyword>
<dbReference type="PANTHER" id="PTHR43775:SF37">
    <property type="entry name" value="SI:DKEY-61P9.11"/>
    <property type="match status" value="1"/>
</dbReference>
<feature type="region of interest" description="Disordered" evidence="3">
    <location>
        <begin position="114"/>
        <end position="133"/>
    </location>
</feature>
<evidence type="ECO:0000256" key="3">
    <source>
        <dbReference type="SAM" id="MobiDB-lite"/>
    </source>
</evidence>
<dbReference type="AlphaFoldDB" id="A0A0K1H3D7"/>
<sequence>MLCTTLTVVTHDLTVPEEAPTGHPPAGRHTVDAALDAFGLGDSLRRSRTVVFLVTGDPPPPSHVDGVTVRTAQSTLLALALAHAELTRGAKDTALLLADPDSGRVRASRVTLHTVPPENRSAPEPRPPQGPVTDTARMLLWSGRHASEETQTRALLRSAVEGMTADVFRALPAVVLCGPGAGSVRTAALCDSGDPTAALDAAGAVTADNPRPVALLFPGQGSQHTAMAAGLYRHEPVFTEAIDTVLDLMDDEGAAVRADWLTPGEPVIGIDDVRRAQPLLFAVDYALGKLITSWGVRPTALLGHSAGELVAATFAGVVSLEDAVMMMRERVRHALSVPAGGMLAVAASEAQLRPYLADEVAVAAVNAGLQTMLAGPAAQLFSVEKRLRADGHTVVAVPATSPFHSPAMAPAADAAEREYTRIGFRPPRLALYSGYTGELLSEQDALSPRFWARQVTDTVYFRSALDQMLAAEDMLLVEAGPRQTLTSFARRHPAVRSGASAVVPMLPGRPEGPAADRACLLATVARLWTEGHDLNTTSLSRLWAAGDDHAARLSPVGPGVR</sequence>
<organism evidence="5">
    <name type="scientific">Streptomyces bottropensis</name>
    <dbReference type="NCBI Taxonomy" id="42235"/>
    <lineage>
        <taxon>Bacteria</taxon>
        <taxon>Bacillati</taxon>
        <taxon>Actinomycetota</taxon>
        <taxon>Actinomycetes</taxon>
        <taxon>Kitasatosporales</taxon>
        <taxon>Streptomycetaceae</taxon>
        <taxon>Streptomyces</taxon>
    </lineage>
</organism>
<dbReference type="InterPro" id="IPR016036">
    <property type="entry name" value="Malonyl_transacylase_ACP-bd"/>
</dbReference>
<dbReference type="GO" id="GO:0005737">
    <property type="term" value="C:cytoplasm"/>
    <property type="evidence" value="ECO:0007669"/>
    <property type="project" value="TreeGrafter"/>
</dbReference>
<dbReference type="InterPro" id="IPR014043">
    <property type="entry name" value="Acyl_transferase_dom"/>
</dbReference>
<dbReference type="SUPFAM" id="SSF52151">
    <property type="entry name" value="FabD/lysophospholipase-like"/>
    <property type="match status" value="1"/>
</dbReference>
<feature type="domain" description="Malonyl-CoA:ACP transacylase (MAT)" evidence="4">
    <location>
        <begin position="216"/>
        <end position="509"/>
    </location>
</feature>
<dbReference type="InterPro" id="IPR050091">
    <property type="entry name" value="PKS_NRPS_Biosynth_Enz"/>
</dbReference>
<dbReference type="PANTHER" id="PTHR43775">
    <property type="entry name" value="FATTY ACID SYNTHASE"/>
    <property type="match status" value="1"/>
</dbReference>
<evidence type="ECO:0000256" key="2">
    <source>
        <dbReference type="ARBA" id="ARBA00022553"/>
    </source>
</evidence>
<proteinExistence type="predicted"/>
<evidence type="ECO:0000256" key="1">
    <source>
        <dbReference type="ARBA" id="ARBA00022450"/>
    </source>
</evidence>
<dbReference type="SUPFAM" id="SSF55048">
    <property type="entry name" value="Probable ACP-binding domain of malonyl-CoA ACP transacylase"/>
    <property type="match status" value="1"/>
</dbReference>